<dbReference type="SUPFAM" id="SSF55811">
    <property type="entry name" value="Nudix"/>
    <property type="match status" value="1"/>
</dbReference>
<gene>
    <name evidence="11" type="primary">LOC117235403</name>
</gene>
<dbReference type="Gene3D" id="3.90.79.10">
    <property type="entry name" value="Nucleoside Triphosphate Pyrophosphohydrolase"/>
    <property type="match status" value="1"/>
</dbReference>
<proteinExistence type="inferred from homology"/>
<evidence type="ECO:0000259" key="9">
    <source>
        <dbReference type="Pfam" id="PF11788"/>
    </source>
</evidence>
<dbReference type="PANTHER" id="PTHR13124:SF12">
    <property type="entry name" value="LARGE RIBOSOMAL SUBUNIT PROTEIN ML46"/>
    <property type="match status" value="1"/>
</dbReference>
<comment type="similarity">
    <text evidence="2">Belongs to the mitochondrion-specific ribosomal protein mL46 family.</text>
</comment>
<comment type="subcellular location">
    <subcellularLocation>
        <location evidence="1">Mitochondrion</location>
    </subcellularLocation>
</comment>
<dbReference type="RefSeq" id="XP_033353288.1">
    <property type="nucleotide sequence ID" value="XM_033497397.1"/>
</dbReference>
<evidence type="ECO:0000256" key="8">
    <source>
        <dbReference type="ARBA" id="ARBA00035534"/>
    </source>
</evidence>
<dbReference type="InterPro" id="IPR021757">
    <property type="entry name" value="Ribosomal_mL46_N"/>
</dbReference>
<dbReference type="GeneID" id="117235403"/>
<evidence type="ECO:0000256" key="6">
    <source>
        <dbReference type="ARBA" id="ARBA00023274"/>
    </source>
</evidence>
<keyword evidence="6" id="KW-0687">Ribonucleoprotein</keyword>
<dbReference type="InterPro" id="IPR015797">
    <property type="entry name" value="NUDIX_hydrolase-like_dom_sf"/>
</dbReference>
<dbReference type="PANTHER" id="PTHR13124">
    <property type="entry name" value="39S RIBOSOMAL PROTEIN L46, MITOCHONDRIAL PRECURSOR-RELATED"/>
    <property type="match status" value="1"/>
</dbReference>
<dbReference type="Pfam" id="PF11788">
    <property type="entry name" value="MRP-L46"/>
    <property type="match status" value="1"/>
</dbReference>
<keyword evidence="10" id="KW-1185">Reference proteome</keyword>
<evidence type="ECO:0000256" key="3">
    <source>
        <dbReference type="ARBA" id="ARBA00022946"/>
    </source>
</evidence>
<dbReference type="GO" id="GO:0005762">
    <property type="term" value="C:mitochondrial large ribosomal subunit"/>
    <property type="evidence" value="ECO:0007669"/>
    <property type="project" value="TreeGrafter"/>
</dbReference>
<keyword evidence="4 11" id="KW-0689">Ribosomal protein</keyword>
<evidence type="ECO:0000256" key="5">
    <source>
        <dbReference type="ARBA" id="ARBA00023128"/>
    </source>
</evidence>
<evidence type="ECO:0000256" key="1">
    <source>
        <dbReference type="ARBA" id="ARBA00004173"/>
    </source>
</evidence>
<dbReference type="InterPro" id="IPR040008">
    <property type="entry name" value="Ribosomal_mL46"/>
</dbReference>
<evidence type="ECO:0000313" key="10">
    <source>
        <dbReference type="Proteomes" id="UP000504631"/>
    </source>
</evidence>
<dbReference type="KEGG" id="bvk:117235403"/>
<protein>
    <recommendedName>
        <fullName evidence="7">Large ribosomal subunit protein mL46</fullName>
    </recommendedName>
    <alternativeName>
        <fullName evidence="8">39S ribosomal protein L46, mitochondrial</fullName>
    </alternativeName>
</protein>
<accession>A0A6J3KJE8</accession>
<name>A0A6J3KJE8_9HYME</name>
<dbReference type="GO" id="GO:0005743">
    <property type="term" value="C:mitochondrial inner membrane"/>
    <property type="evidence" value="ECO:0007669"/>
    <property type="project" value="UniProtKB-ARBA"/>
</dbReference>
<dbReference type="CTD" id="26589"/>
<keyword evidence="5" id="KW-0496">Mitochondrion</keyword>
<evidence type="ECO:0000256" key="7">
    <source>
        <dbReference type="ARBA" id="ARBA00035190"/>
    </source>
</evidence>
<keyword evidence="3" id="KW-0809">Transit peptide</keyword>
<evidence type="ECO:0000256" key="2">
    <source>
        <dbReference type="ARBA" id="ARBA00009070"/>
    </source>
</evidence>
<evidence type="ECO:0000256" key="4">
    <source>
        <dbReference type="ARBA" id="ARBA00022980"/>
    </source>
</evidence>
<dbReference type="FunFam" id="3.90.79.10:FF:000018">
    <property type="entry name" value="39S ribosomal protein L46, mitochondrial"/>
    <property type="match status" value="1"/>
</dbReference>
<organism evidence="10 11">
    <name type="scientific">Bombus vosnesenskii</name>
    <dbReference type="NCBI Taxonomy" id="207650"/>
    <lineage>
        <taxon>Eukaryota</taxon>
        <taxon>Metazoa</taxon>
        <taxon>Ecdysozoa</taxon>
        <taxon>Arthropoda</taxon>
        <taxon>Hexapoda</taxon>
        <taxon>Insecta</taxon>
        <taxon>Pterygota</taxon>
        <taxon>Neoptera</taxon>
        <taxon>Endopterygota</taxon>
        <taxon>Hymenoptera</taxon>
        <taxon>Apocrita</taxon>
        <taxon>Aculeata</taxon>
        <taxon>Apoidea</taxon>
        <taxon>Anthophila</taxon>
        <taxon>Apidae</taxon>
        <taxon>Bombus</taxon>
        <taxon>Pyrobombus</taxon>
    </lineage>
</organism>
<dbReference type="InterPro" id="IPR033650">
    <property type="entry name" value="Ribosomal_mL46_NUDIX"/>
</dbReference>
<feature type="domain" description="Large ribosomal subunit protein mL46 N-terminal" evidence="9">
    <location>
        <begin position="45"/>
        <end position="142"/>
    </location>
</feature>
<dbReference type="CDD" id="cd04661">
    <property type="entry name" value="NUDIX_MRP_L46"/>
    <property type="match status" value="1"/>
</dbReference>
<sequence>MMFRRILTLRTSNGLPFLTPGISSTSKVISRTLSEQEDIDVVEKWDLLSAVCLERHPVITKPMLDIEARYQNMLQQKEYENSMISDFEIRKQKDKSQRTQASAGKTDNIISKETIQDIEDSWEEEFKNFKFASRISEVEEDNAVVSLKRKLDKNLMLLVEQKVGNSNFWIPPQSIRRHRETMIQTAYRTVQELCGNNIKVQFYGNAPIGFYQYKYPRNIQEKGQNGAKIFYFLAKYISGDISPNVKHCWLDREELKKALHPDVRRSMAKFLLPD</sequence>
<reference evidence="11" key="1">
    <citation type="submission" date="2025-08" db="UniProtKB">
        <authorList>
            <consortium name="RefSeq"/>
        </authorList>
    </citation>
    <scope>IDENTIFICATION</scope>
    <source>
        <tissue evidence="11">Muscle</tissue>
    </source>
</reference>
<evidence type="ECO:0000313" key="11">
    <source>
        <dbReference type="RefSeq" id="XP_033353288.1"/>
    </source>
</evidence>
<dbReference type="AlphaFoldDB" id="A0A6J3KJE8"/>
<dbReference type="GO" id="GO:0003735">
    <property type="term" value="F:structural constituent of ribosome"/>
    <property type="evidence" value="ECO:0007669"/>
    <property type="project" value="InterPro"/>
</dbReference>
<dbReference type="Proteomes" id="UP000504631">
    <property type="component" value="Unplaced"/>
</dbReference>